<sequence>MLNFDKYRNGIITIEVQSLMPEKFINLLWKNGVYIKNIKKINITTMTMEVNLKNYSLIEEISKKTGTKIKIIGRKGITFFFLKMRKRAALIGGIGIFILILYCLSNFIWSIDIVTDHNLTPYEIRQQLLELGVKPGINKKSINVYQLEEKLKNNDNIMWSRVRIEGSELKVSTIERTSPPNMVVENEPCNLVAKKDGQIVRVYTTAGTPAVKAGDIIKTGQILVKGEQGKEGSVYTVHAKGDVIAKTFYEEIKEVPIKGVKKVRTGNSAESLYIEIKGKRFYFKNDLNKFKIYDKIEGNKGILKKETYYEVKEEKFDLDPKKVIDETADELFQKISVNLDKSVVIKDKKVEAQPVGDNYKIRLLVIAEENIALPEKTEQ</sequence>
<keyword evidence="3" id="KW-1185">Reference proteome</keyword>
<keyword evidence="1" id="KW-0472">Membrane</keyword>
<dbReference type="NCBIfam" id="TIGR02876">
    <property type="entry name" value="spore_yqfD"/>
    <property type="match status" value="1"/>
</dbReference>
<proteinExistence type="predicted"/>
<evidence type="ECO:0000313" key="3">
    <source>
        <dbReference type="Proteomes" id="UP001208567"/>
    </source>
</evidence>
<feature type="transmembrane region" description="Helical" evidence="1">
    <location>
        <begin position="88"/>
        <end position="109"/>
    </location>
</feature>
<evidence type="ECO:0000256" key="1">
    <source>
        <dbReference type="SAM" id="Phobius"/>
    </source>
</evidence>
<evidence type="ECO:0000313" key="2">
    <source>
        <dbReference type="EMBL" id="GLC32249.1"/>
    </source>
</evidence>
<keyword evidence="1" id="KW-0812">Transmembrane</keyword>
<organism evidence="2 3">
    <name type="scientific">Clostridium omnivorum</name>
    <dbReference type="NCBI Taxonomy" id="1604902"/>
    <lineage>
        <taxon>Bacteria</taxon>
        <taxon>Bacillati</taxon>
        <taxon>Bacillota</taxon>
        <taxon>Clostridia</taxon>
        <taxon>Eubacteriales</taxon>
        <taxon>Clostridiaceae</taxon>
        <taxon>Clostridium</taxon>
    </lineage>
</organism>
<reference evidence="2 3" key="1">
    <citation type="journal article" date="2024" name="Int. J. Syst. Evol. Microbiol.">
        <title>Clostridium omnivorum sp. nov., isolated from anoxic soil under the treatment of reductive soil disinfestation.</title>
        <authorList>
            <person name="Ueki A."/>
            <person name="Tonouchi A."/>
            <person name="Kaku N."/>
            <person name="Honma S."/>
            <person name="Ueki K."/>
        </authorList>
    </citation>
    <scope>NUCLEOTIDE SEQUENCE [LARGE SCALE GENOMIC DNA]</scope>
    <source>
        <strain evidence="2 3">E14</strain>
    </source>
</reference>
<accession>A0ABQ5NAH2</accession>
<dbReference type="Proteomes" id="UP001208567">
    <property type="component" value="Unassembled WGS sequence"/>
</dbReference>
<dbReference type="InterPro" id="IPR010690">
    <property type="entry name" value="YqfD"/>
</dbReference>
<dbReference type="Pfam" id="PF06898">
    <property type="entry name" value="YqfD"/>
    <property type="match status" value="1"/>
</dbReference>
<dbReference type="EMBL" id="BRXR01000001">
    <property type="protein sequence ID" value="GLC32249.1"/>
    <property type="molecule type" value="Genomic_DNA"/>
</dbReference>
<gene>
    <name evidence="2" type="primary">spoIV</name>
    <name evidence="2" type="ORF">bsdE14_36590</name>
</gene>
<comment type="caution">
    <text evidence="2">The sequence shown here is derived from an EMBL/GenBank/DDBJ whole genome shotgun (WGS) entry which is preliminary data.</text>
</comment>
<protein>
    <submittedName>
        <fullName evidence="2">Sporulation protein YqfD</fullName>
    </submittedName>
</protein>
<dbReference type="PIRSF" id="PIRSF029895">
    <property type="entry name" value="SpoIV"/>
    <property type="match status" value="1"/>
</dbReference>
<name>A0ABQ5NAH2_9CLOT</name>
<keyword evidence="1" id="KW-1133">Transmembrane helix</keyword>